<feature type="region of interest" description="Disordered" evidence="1">
    <location>
        <begin position="785"/>
        <end position="817"/>
    </location>
</feature>
<organism evidence="2 3">
    <name type="scientific">Lasiosphaeria ovina</name>
    <dbReference type="NCBI Taxonomy" id="92902"/>
    <lineage>
        <taxon>Eukaryota</taxon>
        <taxon>Fungi</taxon>
        <taxon>Dikarya</taxon>
        <taxon>Ascomycota</taxon>
        <taxon>Pezizomycotina</taxon>
        <taxon>Sordariomycetes</taxon>
        <taxon>Sordariomycetidae</taxon>
        <taxon>Sordariales</taxon>
        <taxon>Lasiosphaeriaceae</taxon>
        <taxon>Lasiosphaeria</taxon>
    </lineage>
</organism>
<dbReference type="EMBL" id="JAULSN010000001">
    <property type="protein sequence ID" value="KAK3383319.1"/>
    <property type="molecule type" value="Genomic_DNA"/>
</dbReference>
<reference evidence="2" key="1">
    <citation type="journal article" date="2023" name="Mol. Phylogenet. Evol.">
        <title>Genome-scale phylogeny and comparative genomics of the fungal order Sordariales.</title>
        <authorList>
            <person name="Hensen N."/>
            <person name="Bonometti L."/>
            <person name="Westerberg I."/>
            <person name="Brannstrom I.O."/>
            <person name="Guillou S."/>
            <person name="Cros-Aarteil S."/>
            <person name="Calhoun S."/>
            <person name="Haridas S."/>
            <person name="Kuo A."/>
            <person name="Mondo S."/>
            <person name="Pangilinan J."/>
            <person name="Riley R."/>
            <person name="LaButti K."/>
            <person name="Andreopoulos B."/>
            <person name="Lipzen A."/>
            <person name="Chen C."/>
            <person name="Yan M."/>
            <person name="Daum C."/>
            <person name="Ng V."/>
            <person name="Clum A."/>
            <person name="Steindorff A."/>
            <person name="Ohm R.A."/>
            <person name="Martin F."/>
            <person name="Silar P."/>
            <person name="Natvig D.O."/>
            <person name="Lalanne C."/>
            <person name="Gautier V."/>
            <person name="Ament-Velasquez S.L."/>
            <person name="Kruys A."/>
            <person name="Hutchinson M.I."/>
            <person name="Powell A.J."/>
            <person name="Barry K."/>
            <person name="Miller A.N."/>
            <person name="Grigoriev I.V."/>
            <person name="Debuchy R."/>
            <person name="Gladieux P."/>
            <person name="Hiltunen Thoren M."/>
            <person name="Johannesson H."/>
        </authorList>
    </citation>
    <scope>NUCLEOTIDE SEQUENCE</scope>
    <source>
        <strain evidence="2">CBS 958.72</strain>
    </source>
</reference>
<feature type="compositionally biased region" description="Basic and acidic residues" evidence="1">
    <location>
        <begin position="568"/>
        <end position="578"/>
    </location>
</feature>
<feature type="region of interest" description="Disordered" evidence="1">
    <location>
        <begin position="506"/>
        <end position="556"/>
    </location>
</feature>
<protein>
    <submittedName>
        <fullName evidence="2">Uncharacterized protein</fullName>
    </submittedName>
</protein>
<dbReference type="InterPro" id="IPR027796">
    <property type="entry name" value="OTT_1508_deam-like"/>
</dbReference>
<dbReference type="Pfam" id="PF14441">
    <property type="entry name" value="OTT_1508_deam"/>
    <property type="match status" value="1"/>
</dbReference>
<feature type="region of interest" description="Disordered" evidence="1">
    <location>
        <begin position="568"/>
        <end position="730"/>
    </location>
</feature>
<evidence type="ECO:0000313" key="3">
    <source>
        <dbReference type="Proteomes" id="UP001287356"/>
    </source>
</evidence>
<feature type="compositionally biased region" description="Polar residues" evidence="1">
    <location>
        <begin position="797"/>
        <end position="808"/>
    </location>
</feature>
<evidence type="ECO:0000256" key="1">
    <source>
        <dbReference type="SAM" id="MobiDB-lite"/>
    </source>
</evidence>
<gene>
    <name evidence="2" type="ORF">B0T24DRAFT_44326</name>
</gene>
<dbReference type="PANTHER" id="PTHR42037">
    <property type="match status" value="1"/>
</dbReference>
<feature type="compositionally biased region" description="Basic and acidic residues" evidence="1">
    <location>
        <begin position="665"/>
        <end position="675"/>
    </location>
</feature>
<dbReference type="Proteomes" id="UP001287356">
    <property type="component" value="Unassembled WGS sequence"/>
</dbReference>
<name>A0AAE0TXN6_9PEZI</name>
<feature type="compositionally biased region" description="Low complexity" evidence="1">
    <location>
        <begin position="683"/>
        <end position="695"/>
    </location>
</feature>
<dbReference type="PANTHER" id="PTHR42037:SF1">
    <property type="match status" value="1"/>
</dbReference>
<comment type="caution">
    <text evidence="2">The sequence shown here is derived from an EMBL/GenBank/DDBJ whole genome shotgun (WGS) entry which is preliminary data.</text>
</comment>
<proteinExistence type="predicted"/>
<feature type="compositionally biased region" description="Polar residues" evidence="1">
    <location>
        <begin position="627"/>
        <end position="642"/>
    </location>
</feature>
<accession>A0AAE0TXN6</accession>
<reference evidence="2" key="2">
    <citation type="submission" date="2023-06" db="EMBL/GenBank/DDBJ databases">
        <authorList>
            <consortium name="Lawrence Berkeley National Laboratory"/>
            <person name="Haridas S."/>
            <person name="Hensen N."/>
            <person name="Bonometti L."/>
            <person name="Westerberg I."/>
            <person name="Brannstrom I.O."/>
            <person name="Guillou S."/>
            <person name="Cros-Aarteil S."/>
            <person name="Calhoun S."/>
            <person name="Kuo A."/>
            <person name="Mondo S."/>
            <person name="Pangilinan J."/>
            <person name="Riley R."/>
            <person name="Labutti K."/>
            <person name="Andreopoulos B."/>
            <person name="Lipzen A."/>
            <person name="Chen C."/>
            <person name="Yanf M."/>
            <person name="Daum C."/>
            <person name="Ng V."/>
            <person name="Clum A."/>
            <person name="Steindorff A."/>
            <person name="Ohm R."/>
            <person name="Martin F."/>
            <person name="Silar P."/>
            <person name="Natvig D."/>
            <person name="Lalanne C."/>
            <person name="Gautier V."/>
            <person name="Ament-Velasquez S.L."/>
            <person name="Kruys A."/>
            <person name="Hutchinson M.I."/>
            <person name="Powell A.J."/>
            <person name="Barry K."/>
            <person name="Miller A.N."/>
            <person name="Grigoriev I.V."/>
            <person name="Debuchy R."/>
            <person name="Gladieux P."/>
            <person name="Thoren M.H."/>
            <person name="Johannesson H."/>
        </authorList>
    </citation>
    <scope>NUCLEOTIDE SEQUENCE</scope>
    <source>
        <strain evidence="2">CBS 958.72</strain>
    </source>
</reference>
<sequence length="847" mass="92876">MSAESQPNILLDFAENVALLSLLKQPRSPPKVNKPASAIARLDSRRTLSFTRESSLAGALALISGISNNSDHVVATCVEERPDGGGMRVLLAVNKRSPISGDYVLARIKNGLETIFGLLSRVNSDDNATLEGEVLNAIFDMCRERILYRIGSRRGRDSYRIGSRRGRDSSSGKSKAYLGDTLKTIRVAVQKRRADIPRDQFALFVCHTKDLENKLDKLEVCHEKDVISSLKDVAITAYRLSSAVNCSTITADITSMGINPNLKMSFLSRLERLANYRESSLYLFKTARKLGLFQHTEVIAVSLHAQYFGSDLEFPSERNFSSSISRCLTSTGAKFTAESVFERLQSNEATSDSSFVATLNKTMEKPKIHAEVQIAAYYELHPVANRPRVICSSKDACYLCNLFIKHQGVFHIPKSHGKLYPMWCLPVISSISSLYSQLNASMEILIMHAIRNVMNGVRPGPKFPTNESTAVLFSNSMSTLASFVQAEDNPSGRVITEKMVEKIAIEPITVGDEQGQAGGNEKLEEKEQNAGEVEELPADVEPVPDGAGKAASGPLSTENLRQGYHELAEEPREPRASFDDSATVPHEPGNRSTKPVTREPAPEPLADIPVIPDSAETEDTPLDDISRSQTSSTGDSPVPTTSQDEKIEPPPQLAATASPGLSLRPRRELGRDRLLDGIPEEPPASSSPTDSASEQEQQEPHLPEQEQEQEEKQEQEQEQRQEQPASNSRGARILAQGQPITLHLDSSNRHVPLPWFSTGTLDIYPDIEMRPAELRLHWLPDEQARSRDVESHPGFIRTQSLKTSADTDSGSGSGRSGGLSYLSNDIDVVAIECILLGAGTETDGETL</sequence>
<dbReference type="AlphaFoldDB" id="A0AAE0TXN6"/>
<evidence type="ECO:0000313" key="2">
    <source>
        <dbReference type="EMBL" id="KAK3383319.1"/>
    </source>
</evidence>
<feature type="compositionally biased region" description="Basic and acidic residues" evidence="1">
    <location>
        <begin position="698"/>
        <end position="721"/>
    </location>
</feature>
<keyword evidence="3" id="KW-1185">Reference proteome</keyword>